<dbReference type="Proteomes" id="UP000029999">
    <property type="component" value="Unassembled WGS sequence"/>
</dbReference>
<dbReference type="PANTHER" id="PTHR40705:SF2">
    <property type="entry name" value="DUF1743 DOMAIN-CONTAINING PROTEIN"/>
    <property type="match status" value="1"/>
</dbReference>
<dbReference type="GO" id="GO:0003677">
    <property type="term" value="F:DNA binding"/>
    <property type="evidence" value="ECO:0007669"/>
    <property type="project" value="UniProtKB-KW"/>
</dbReference>
<organism evidence="1 2">
    <name type="scientific">Methylophaga thiooxydans</name>
    <dbReference type="NCBI Taxonomy" id="392484"/>
    <lineage>
        <taxon>Bacteria</taxon>
        <taxon>Pseudomonadati</taxon>
        <taxon>Pseudomonadota</taxon>
        <taxon>Gammaproteobacteria</taxon>
        <taxon>Thiotrichales</taxon>
        <taxon>Piscirickettsiaceae</taxon>
        <taxon>Methylophaga</taxon>
    </lineage>
</organism>
<evidence type="ECO:0000313" key="2">
    <source>
        <dbReference type="Proteomes" id="UP000029999"/>
    </source>
</evidence>
<keyword evidence="1" id="KW-0238">DNA-binding</keyword>
<dbReference type="RefSeq" id="WP_052093853.1">
    <property type="nucleotide sequence ID" value="NZ_JADFAB010000044.1"/>
</dbReference>
<reference evidence="1 2" key="1">
    <citation type="submission" date="2014-09" db="EMBL/GenBank/DDBJ databases">
        <authorList>
            <person name="Grob C."/>
            <person name="Taubert M."/>
            <person name="Howat A.M."/>
            <person name="Burns O.J."/>
            <person name="Dixon J.L."/>
            <person name="Chen Y."/>
            <person name="Murrell J.C."/>
        </authorList>
    </citation>
    <scope>NUCLEOTIDE SEQUENCE [LARGE SCALE GENOMIC DNA]</scope>
    <source>
        <strain evidence="1">L4</strain>
    </source>
</reference>
<dbReference type="Gene3D" id="3.30.70.2200">
    <property type="match status" value="1"/>
</dbReference>
<evidence type="ECO:0000313" key="1">
    <source>
        <dbReference type="EMBL" id="KGM07965.1"/>
    </source>
</evidence>
<dbReference type="PANTHER" id="PTHR40705">
    <property type="entry name" value="TRNA(ILE2) 2-AGMATINYLCYTIDINE SYNTHETASE TIAS"/>
    <property type="match status" value="1"/>
</dbReference>
<protein>
    <submittedName>
        <fullName evidence="1">Putative DNA-binding protein</fullName>
    </submittedName>
</protein>
<dbReference type="STRING" id="392484.LP43_0383"/>
<accession>A0A0A0BJA8</accession>
<comment type="caution">
    <text evidence="1">The sequence shown here is derived from an EMBL/GenBank/DDBJ whole genome shotgun (WGS) entry which is preliminary data.</text>
</comment>
<proteinExistence type="predicted"/>
<sequence>MLEYHDSFYKKLHMGTRLFIGIDDTDNLDSRGTGFHARALCNSINQRHLGNCRFVTRHQLLMSPLVPFTSHNSAACLVVEQPGNMDQLESLCIDYLIENSADGADAGLCLLPEHVLTISLMQFGIICKHRVVTQEAATNLATQHGIRLHGLTGTKDGLIGALAAATLCGSGNDGRLLWLAGMRDHAEQTLSLKQLQESTDIAVVQSREGLPLVDVTTQIDMGTWPRAIWLGGEPCLIVEPHEEKADVWQVAAKSYLKQF</sequence>
<dbReference type="EMBL" id="JRQD01000001">
    <property type="protein sequence ID" value="KGM07965.1"/>
    <property type="molecule type" value="Genomic_DNA"/>
</dbReference>
<gene>
    <name evidence="1" type="ORF">LP43_0383</name>
</gene>
<name>A0A0A0BJA8_9GAMM</name>
<dbReference type="AlphaFoldDB" id="A0A0A0BJA8"/>